<evidence type="ECO:0000313" key="2">
    <source>
        <dbReference type="EMBL" id="MFD1046010.1"/>
    </source>
</evidence>
<reference evidence="3" key="1">
    <citation type="journal article" date="2019" name="Int. J. Syst. Evol. Microbiol.">
        <title>The Global Catalogue of Microorganisms (GCM) 10K type strain sequencing project: providing services to taxonomists for standard genome sequencing and annotation.</title>
        <authorList>
            <consortium name="The Broad Institute Genomics Platform"/>
            <consortium name="The Broad Institute Genome Sequencing Center for Infectious Disease"/>
            <person name="Wu L."/>
            <person name="Ma J."/>
        </authorList>
    </citation>
    <scope>NUCLEOTIDE SEQUENCE [LARGE SCALE GENOMIC DNA]</scope>
    <source>
        <strain evidence="3">JCM 31486</strain>
    </source>
</reference>
<evidence type="ECO:0000313" key="3">
    <source>
        <dbReference type="Proteomes" id="UP001597045"/>
    </source>
</evidence>
<dbReference type="InterPro" id="IPR013653">
    <property type="entry name" value="GCN5-like_dom"/>
</dbReference>
<dbReference type="Proteomes" id="UP001597045">
    <property type="component" value="Unassembled WGS sequence"/>
</dbReference>
<dbReference type="SUPFAM" id="SSF55729">
    <property type="entry name" value="Acyl-CoA N-acyltransferases (Nat)"/>
    <property type="match status" value="1"/>
</dbReference>
<dbReference type="Gene3D" id="3.40.630.30">
    <property type="match status" value="1"/>
</dbReference>
<keyword evidence="3" id="KW-1185">Reference proteome</keyword>
<dbReference type="InterPro" id="IPR016181">
    <property type="entry name" value="Acyl_CoA_acyltransferase"/>
</dbReference>
<accession>A0ABW3M7Y9</accession>
<dbReference type="EMBL" id="JBHTIS010000486">
    <property type="protein sequence ID" value="MFD1046010.1"/>
    <property type="molecule type" value="Genomic_DNA"/>
</dbReference>
<gene>
    <name evidence="2" type="ORF">ACFQ1S_10765</name>
</gene>
<organism evidence="2 3">
    <name type="scientific">Kibdelosporangium lantanae</name>
    <dbReference type="NCBI Taxonomy" id="1497396"/>
    <lineage>
        <taxon>Bacteria</taxon>
        <taxon>Bacillati</taxon>
        <taxon>Actinomycetota</taxon>
        <taxon>Actinomycetes</taxon>
        <taxon>Pseudonocardiales</taxon>
        <taxon>Pseudonocardiaceae</taxon>
        <taxon>Kibdelosporangium</taxon>
    </lineage>
</organism>
<evidence type="ECO:0000259" key="1">
    <source>
        <dbReference type="Pfam" id="PF08445"/>
    </source>
</evidence>
<comment type="caution">
    <text evidence="2">The sequence shown here is derived from an EMBL/GenBank/DDBJ whole genome shotgun (WGS) entry which is preliminary data.</text>
</comment>
<dbReference type="Pfam" id="PF08445">
    <property type="entry name" value="FR47"/>
    <property type="match status" value="1"/>
</dbReference>
<protein>
    <submittedName>
        <fullName evidence="2">GNAT family N-acetyltransferase</fullName>
    </submittedName>
</protein>
<name>A0ABW3M7Y9_9PSEU</name>
<feature type="domain" description="GCN5-related N-acetyltransferase Rv2170-like" evidence="1">
    <location>
        <begin position="1"/>
        <end position="28"/>
    </location>
</feature>
<sequence length="36" mass="3905">MCTDPAFRRQGLATRLVLAVAAGIRETQAGALRRPH</sequence>
<proteinExistence type="predicted"/>